<dbReference type="AlphaFoldDB" id="A0A8J3ZA91"/>
<evidence type="ECO:0008006" key="4">
    <source>
        <dbReference type="Google" id="ProtNLM"/>
    </source>
</evidence>
<protein>
    <recommendedName>
        <fullName evidence="4">Phage-related replication protein YjqB, UPF0714/DUF867 family</fullName>
    </recommendedName>
</protein>
<evidence type="ECO:0000313" key="3">
    <source>
        <dbReference type="Proteomes" id="UP000612585"/>
    </source>
</evidence>
<reference evidence="2" key="1">
    <citation type="submission" date="2021-01" db="EMBL/GenBank/DDBJ databases">
        <title>Whole genome shotgun sequence of Virgisporangium aurantiacum NBRC 16421.</title>
        <authorList>
            <person name="Komaki H."/>
            <person name="Tamura T."/>
        </authorList>
    </citation>
    <scope>NUCLEOTIDE SEQUENCE</scope>
    <source>
        <strain evidence="2">NBRC 16421</strain>
    </source>
</reference>
<feature type="signal peptide" evidence="1">
    <location>
        <begin position="1"/>
        <end position="21"/>
    </location>
</feature>
<sequence>MPYLSRRGILAAMTGAAVGPAAVGSAAVGSTAAQAGAGRRVAAGDLYPSNTALYADPALVEGTDYGRRYRRHARYDDSETTVTQYSVTVVLALHGGGIEPGTSELCHAIAGYHPADLAPVGGQIYDLWTFEGIRSTNNGDLHVTSTHCDDPVALSLCAGAHRAVSLHGCTTTQAGLPAGTAAVLVGGRDTTLKSALLTAYAGVGIVAIDAAGTPALAGTEPSNIVNRTLTGAGAQLELTTPMREAMFTTNTRPRRRYTTTAAFWRFVEATRAALAGA</sequence>
<evidence type="ECO:0000256" key="1">
    <source>
        <dbReference type="SAM" id="SignalP"/>
    </source>
</evidence>
<feature type="chain" id="PRO_5039131203" description="Phage-related replication protein YjqB, UPF0714/DUF867 family" evidence="1">
    <location>
        <begin position="22"/>
        <end position="277"/>
    </location>
</feature>
<evidence type="ECO:0000313" key="2">
    <source>
        <dbReference type="EMBL" id="GIJ57875.1"/>
    </source>
</evidence>
<dbReference type="Gene3D" id="3.40.630.100">
    <property type="entry name" value="Poly-gamma-glutamate hydrolase, zinc-binding motif"/>
    <property type="match status" value="1"/>
</dbReference>
<dbReference type="EMBL" id="BOPG01000033">
    <property type="protein sequence ID" value="GIJ57875.1"/>
    <property type="molecule type" value="Genomic_DNA"/>
</dbReference>
<dbReference type="Proteomes" id="UP000612585">
    <property type="component" value="Unassembled WGS sequence"/>
</dbReference>
<organism evidence="2 3">
    <name type="scientific">Virgisporangium aurantiacum</name>
    <dbReference type="NCBI Taxonomy" id="175570"/>
    <lineage>
        <taxon>Bacteria</taxon>
        <taxon>Bacillati</taxon>
        <taxon>Actinomycetota</taxon>
        <taxon>Actinomycetes</taxon>
        <taxon>Micromonosporales</taxon>
        <taxon>Micromonosporaceae</taxon>
        <taxon>Virgisporangium</taxon>
    </lineage>
</organism>
<dbReference type="PROSITE" id="PS51318">
    <property type="entry name" value="TAT"/>
    <property type="match status" value="1"/>
</dbReference>
<name>A0A8J3ZA91_9ACTN</name>
<accession>A0A8J3ZA91</accession>
<dbReference type="InterPro" id="IPR008585">
    <property type="entry name" value="Gamma_PGA_hydro"/>
</dbReference>
<keyword evidence="3" id="KW-1185">Reference proteome</keyword>
<gene>
    <name evidence="2" type="ORF">Vau01_053910</name>
</gene>
<proteinExistence type="predicted"/>
<dbReference type="InterPro" id="IPR038128">
    <property type="entry name" value="Gamma_PGA_hydro_sf"/>
</dbReference>
<keyword evidence="1" id="KW-0732">Signal</keyword>
<dbReference type="Pfam" id="PF05908">
    <property type="entry name" value="Gamma_PGA_hydro"/>
    <property type="match status" value="1"/>
</dbReference>
<comment type="caution">
    <text evidence="2">The sequence shown here is derived from an EMBL/GenBank/DDBJ whole genome shotgun (WGS) entry which is preliminary data.</text>
</comment>
<dbReference type="InterPro" id="IPR006311">
    <property type="entry name" value="TAT_signal"/>
</dbReference>